<proteinExistence type="predicted"/>
<reference evidence="1 2" key="1">
    <citation type="submission" date="2019-01" db="EMBL/GenBank/DDBJ databases">
        <title>Blautia sp. nov. KGMB01111 isolated human feces.</title>
        <authorList>
            <person name="Park J.-E."/>
            <person name="Kim J.-S."/>
            <person name="Park S.-H."/>
        </authorList>
    </citation>
    <scope>NUCLEOTIDE SEQUENCE [LARGE SCALE GENOMIC DNA]</scope>
    <source>
        <strain evidence="1 2">KGMB01111</strain>
    </source>
</reference>
<accession>A0A4Q1RI83</accession>
<comment type="caution">
    <text evidence="1">The sequence shown here is derived from an EMBL/GenBank/DDBJ whole genome shotgun (WGS) entry which is preliminary data.</text>
</comment>
<dbReference type="RefSeq" id="WP_129257832.1">
    <property type="nucleotide sequence ID" value="NZ_SDKC01000001.1"/>
</dbReference>
<name>A0A4Q1RI83_9FIRM</name>
<gene>
    <name evidence="1" type="ORF">ETP43_09125</name>
</gene>
<dbReference type="EMBL" id="SDKC01000001">
    <property type="protein sequence ID" value="RXS75362.1"/>
    <property type="molecule type" value="Genomic_DNA"/>
</dbReference>
<dbReference type="OrthoDB" id="86584at2"/>
<keyword evidence="2" id="KW-1185">Reference proteome</keyword>
<evidence type="ECO:0000313" key="1">
    <source>
        <dbReference type="EMBL" id="RXS75362.1"/>
    </source>
</evidence>
<dbReference type="NCBIfam" id="NF038110">
    <property type="entry name" value="Lys_methyl_FliB"/>
    <property type="match status" value="1"/>
</dbReference>
<evidence type="ECO:0000313" key="2">
    <source>
        <dbReference type="Proteomes" id="UP000290106"/>
    </source>
</evidence>
<evidence type="ECO:0008006" key="3">
    <source>
        <dbReference type="Google" id="ProtNLM"/>
    </source>
</evidence>
<protein>
    <recommendedName>
        <fullName evidence="3">FliB family protein</fullName>
    </recommendedName>
</protein>
<sequence length="385" mass="45408">MQVTFPSYYKAFSCIADACPDTCCAGWQIMIDDRSLKKYRRFQGTFRNRLHNDIDWEEHAFRQYGHRCAFLNEENLCDMYIEAGSGMLCDTCRRYPRHIEEFEGMREISLSLSCPEAARIILSQTDPVAFRTFEKETAEETYDDFDYFLFSALMDTRDYLLAVLQDRSVPVRDRVAKLLVCTHDFQLAVAKQELFSWETIRARHERSGFSSAFLEKISDRCFLDVDRTDLMKQIWKTVVPKLEVLSPSWTGFLRQTLTDLYHACPEETSYRKLLLAFQETFPEWQVQKEQLMVYWLYTYFCGAVYDERIFAKGKMAVLCTLFIEELVLGLFVERQEALAFEDLVSVSYRFSRELEHSDQNLNTLEELLEHEEVFSLEHLLTLCEI</sequence>
<dbReference type="Proteomes" id="UP000290106">
    <property type="component" value="Unassembled WGS sequence"/>
</dbReference>
<organism evidence="1 2">
    <name type="scientific">Blautia faecicola</name>
    <dbReference type="NCBI Taxonomy" id="2509240"/>
    <lineage>
        <taxon>Bacteria</taxon>
        <taxon>Bacillati</taxon>
        <taxon>Bacillota</taxon>
        <taxon>Clostridia</taxon>
        <taxon>Lachnospirales</taxon>
        <taxon>Lachnospiraceae</taxon>
        <taxon>Blautia</taxon>
    </lineage>
</organism>
<dbReference type="AlphaFoldDB" id="A0A4Q1RI83"/>